<gene>
    <name evidence="2" type="ORF">FD14_GL001697</name>
</gene>
<dbReference type="STRING" id="1423804.FD14_GL001697"/>
<dbReference type="GO" id="GO:0003700">
    <property type="term" value="F:DNA-binding transcription factor activity"/>
    <property type="evidence" value="ECO:0007669"/>
    <property type="project" value="InterPro"/>
</dbReference>
<dbReference type="Proteomes" id="UP000051442">
    <property type="component" value="Unassembled WGS sequence"/>
</dbReference>
<protein>
    <recommendedName>
        <fullName evidence="1">HTH marR-type domain-containing protein</fullName>
    </recommendedName>
</protein>
<dbReference type="EMBL" id="AYZM01000138">
    <property type="protein sequence ID" value="KRN19288.1"/>
    <property type="molecule type" value="Genomic_DNA"/>
</dbReference>
<dbReference type="InterPro" id="IPR036390">
    <property type="entry name" value="WH_DNA-bd_sf"/>
</dbReference>
<dbReference type="PANTHER" id="PTHR33164">
    <property type="entry name" value="TRANSCRIPTIONAL REGULATOR, MARR FAMILY"/>
    <property type="match status" value="1"/>
</dbReference>
<dbReference type="GO" id="GO:0006950">
    <property type="term" value="P:response to stress"/>
    <property type="evidence" value="ECO:0007669"/>
    <property type="project" value="TreeGrafter"/>
</dbReference>
<feature type="domain" description="HTH marR-type" evidence="1">
    <location>
        <begin position="1"/>
        <end position="98"/>
    </location>
</feature>
<dbReference type="PROSITE" id="PS50995">
    <property type="entry name" value="HTH_MARR_2"/>
    <property type="match status" value="1"/>
</dbReference>
<dbReference type="Pfam" id="PF13463">
    <property type="entry name" value="HTH_27"/>
    <property type="match status" value="1"/>
</dbReference>
<dbReference type="AlphaFoldDB" id="A0A0R2ESF8"/>
<dbReference type="SMART" id="SM00347">
    <property type="entry name" value="HTH_MARR"/>
    <property type="match status" value="1"/>
</dbReference>
<accession>A0A0R2ESF8</accession>
<dbReference type="PATRIC" id="fig|1423804.4.peg.1836"/>
<comment type="caution">
    <text evidence="2">The sequence shown here is derived from an EMBL/GenBank/DDBJ whole genome shotgun (WGS) entry which is preliminary data.</text>
</comment>
<evidence type="ECO:0000313" key="3">
    <source>
        <dbReference type="Proteomes" id="UP000051442"/>
    </source>
</evidence>
<name>A0A0R2ESF8_9LACO</name>
<dbReference type="InterPro" id="IPR000835">
    <property type="entry name" value="HTH_MarR-typ"/>
</dbReference>
<dbReference type="PANTHER" id="PTHR33164:SF43">
    <property type="entry name" value="HTH-TYPE TRANSCRIPTIONAL REPRESSOR YETL"/>
    <property type="match status" value="1"/>
</dbReference>
<dbReference type="InterPro" id="IPR036388">
    <property type="entry name" value="WH-like_DNA-bd_sf"/>
</dbReference>
<proteinExistence type="predicted"/>
<dbReference type="SUPFAM" id="SSF46785">
    <property type="entry name" value="Winged helix' DNA-binding domain"/>
    <property type="match status" value="1"/>
</dbReference>
<sequence>MAYIAHHPHSKQRDIAHYLNRQEASITNLLKGLVNRNLVIRTVPLDNERTKLLSLTPEGEQALVHIERVFHELNQLLQTPLNSDDAGDLNDLLHQVKTHIYEEEANPSSVY</sequence>
<reference evidence="2 3" key="1">
    <citation type="journal article" date="2015" name="Genome Announc.">
        <title>Expanding the biotechnology potential of lactobacilli through comparative genomics of 213 strains and associated genera.</title>
        <authorList>
            <person name="Sun Z."/>
            <person name="Harris H.M."/>
            <person name="McCann A."/>
            <person name="Guo C."/>
            <person name="Argimon S."/>
            <person name="Zhang W."/>
            <person name="Yang X."/>
            <person name="Jeffery I.B."/>
            <person name="Cooney J.C."/>
            <person name="Kagawa T.F."/>
            <person name="Liu W."/>
            <person name="Song Y."/>
            <person name="Salvetti E."/>
            <person name="Wrobel A."/>
            <person name="Rasinkangas P."/>
            <person name="Parkhill J."/>
            <person name="Rea M.C."/>
            <person name="O'Sullivan O."/>
            <person name="Ritari J."/>
            <person name="Douillard F.P."/>
            <person name="Paul Ross R."/>
            <person name="Yang R."/>
            <person name="Briner A.E."/>
            <person name="Felis G.E."/>
            <person name="de Vos W.M."/>
            <person name="Barrangou R."/>
            <person name="Klaenhammer T.R."/>
            <person name="Caufield P.W."/>
            <person name="Cui Y."/>
            <person name="Zhang H."/>
            <person name="O'Toole P.W."/>
        </authorList>
    </citation>
    <scope>NUCLEOTIDE SEQUENCE [LARGE SCALE GENOMIC DNA]</scope>
    <source>
        <strain evidence="2 3">DSM 23365</strain>
    </source>
</reference>
<keyword evidence="3" id="KW-1185">Reference proteome</keyword>
<organism evidence="2 3">
    <name type="scientific">Secundilactobacillus similis DSM 23365 = JCM 2765</name>
    <dbReference type="NCBI Taxonomy" id="1423804"/>
    <lineage>
        <taxon>Bacteria</taxon>
        <taxon>Bacillati</taxon>
        <taxon>Bacillota</taxon>
        <taxon>Bacilli</taxon>
        <taxon>Lactobacillales</taxon>
        <taxon>Lactobacillaceae</taxon>
        <taxon>Secundilactobacillus</taxon>
    </lineage>
</organism>
<evidence type="ECO:0000313" key="2">
    <source>
        <dbReference type="EMBL" id="KRN19288.1"/>
    </source>
</evidence>
<evidence type="ECO:0000259" key="1">
    <source>
        <dbReference type="PROSITE" id="PS50995"/>
    </source>
</evidence>
<dbReference type="InterPro" id="IPR039422">
    <property type="entry name" value="MarR/SlyA-like"/>
</dbReference>
<dbReference type="Gene3D" id="1.10.10.10">
    <property type="entry name" value="Winged helix-like DNA-binding domain superfamily/Winged helix DNA-binding domain"/>
    <property type="match status" value="1"/>
</dbReference>